<feature type="transmembrane region" description="Helical" evidence="1">
    <location>
        <begin position="12"/>
        <end position="30"/>
    </location>
</feature>
<dbReference type="AlphaFoldDB" id="A0A3L9LZP2"/>
<organism evidence="2 3">
    <name type="scientific">Faecalibacter macacae</name>
    <dbReference type="NCBI Taxonomy" id="1859289"/>
    <lineage>
        <taxon>Bacteria</taxon>
        <taxon>Pseudomonadati</taxon>
        <taxon>Bacteroidota</taxon>
        <taxon>Flavobacteriia</taxon>
        <taxon>Flavobacteriales</taxon>
        <taxon>Weeksellaceae</taxon>
        <taxon>Faecalibacter</taxon>
    </lineage>
</organism>
<evidence type="ECO:0000313" key="3">
    <source>
        <dbReference type="Proteomes" id="UP000275348"/>
    </source>
</evidence>
<dbReference type="EMBL" id="RDOJ01000035">
    <property type="protein sequence ID" value="RLZ06380.1"/>
    <property type="molecule type" value="Genomic_DNA"/>
</dbReference>
<accession>A0A3L9LZP2</accession>
<reference evidence="2 3" key="1">
    <citation type="submission" date="2018-10" db="EMBL/GenBank/DDBJ databases">
        <authorList>
            <person name="Chen X."/>
        </authorList>
    </citation>
    <scope>NUCLEOTIDE SEQUENCE [LARGE SCALE GENOMIC DNA]</scope>
    <source>
        <strain evidence="2 3">YIM 102668</strain>
    </source>
</reference>
<keyword evidence="1" id="KW-0472">Membrane</keyword>
<protein>
    <submittedName>
        <fullName evidence="2">Uncharacterized protein</fullName>
    </submittedName>
</protein>
<keyword evidence="1" id="KW-1133">Transmembrane helix</keyword>
<name>A0A3L9LZP2_9FLAO</name>
<proteinExistence type="predicted"/>
<sequence>MIMDWDKILSEIGIVTVISGLIVWLIKQLGQMFIDRNISIYKQELQNKSDLYKAELNQVFEKYKSDIAFHSQKAFKLHDRRLEKIDELYSLLSDFYNDMFTLTTWKIVTGMTKEEINKQSYDNTMKAGESGNKFLSYYDKNKLYFNSETCTLIDEIIQLLKESHSDFSFKYIFGNISPQMEMESIKKATEKIRRKVPEVKVKLEKNFREIIGVEN</sequence>
<gene>
    <name evidence="2" type="ORF">EAH69_13735</name>
</gene>
<keyword evidence="3" id="KW-1185">Reference proteome</keyword>
<evidence type="ECO:0000313" key="2">
    <source>
        <dbReference type="EMBL" id="RLZ06380.1"/>
    </source>
</evidence>
<evidence type="ECO:0000256" key="1">
    <source>
        <dbReference type="SAM" id="Phobius"/>
    </source>
</evidence>
<keyword evidence="1" id="KW-0812">Transmembrane</keyword>
<comment type="caution">
    <text evidence="2">The sequence shown here is derived from an EMBL/GenBank/DDBJ whole genome shotgun (WGS) entry which is preliminary data.</text>
</comment>
<dbReference type="Proteomes" id="UP000275348">
    <property type="component" value="Unassembled WGS sequence"/>
</dbReference>